<evidence type="ECO:0008006" key="7">
    <source>
        <dbReference type="Google" id="ProtNLM"/>
    </source>
</evidence>
<name>A0AAX6EKL3_IRIPA</name>
<dbReference type="InterPro" id="IPR013083">
    <property type="entry name" value="Znf_RING/FYVE/PHD"/>
</dbReference>
<evidence type="ECO:0000256" key="1">
    <source>
        <dbReference type="PROSITE-ProRule" id="PRU00175"/>
    </source>
</evidence>
<dbReference type="FunFam" id="3.30.40.10:FF:000914">
    <property type="entry name" value="RWD domain-containing protein"/>
    <property type="match status" value="1"/>
</dbReference>
<protein>
    <recommendedName>
        <fullName evidence="7">E3 ubiquitin-protein ligase RNF25</fullName>
    </recommendedName>
</protein>
<dbReference type="GO" id="GO:0016567">
    <property type="term" value="P:protein ubiquitination"/>
    <property type="evidence" value="ECO:0007669"/>
    <property type="project" value="TreeGrafter"/>
</dbReference>
<dbReference type="Gene3D" id="3.30.40.10">
    <property type="entry name" value="Zinc/RING finger domain, C3HC4 (zinc finger)"/>
    <property type="match status" value="1"/>
</dbReference>
<dbReference type="GO" id="GO:0033554">
    <property type="term" value="P:cellular response to stress"/>
    <property type="evidence" value="ECO:0007669"/>
    <property type="project" value="UniProtKB-ARBA"/>
</dbReference>
<dbReference type="GO" id="GO:0010468">
    <property type="term" value="P:regulation of gene expression"/>
    <property type="evidence" value="ECO:0007669"/>
    <property type="project" value="UniProtKB-ARBA"/>
</dbReference>
<evidence type="ECO:0000256" key="2">
    <source>
        <dbReference type="SAM" id="MobiDB-lite"/>
    </source>
</evidence>
<dbReference type="InterPro" id="IPR001841">
    <property type="entry name" value="Znf_RING"/>
</dbReference>
<dbReference type="SMART" id="SM00591">
    <property type="entry name" value="RWD"/>
    <property type="match status" value="1"/>
</dbReference>
<dbReference type="SMART" id="SM00184">
    <property type="entry name" value="RING"/>
    <property type="match status" value="1"/>
</dbReference>
<dbReference type="Proteomes" id="UP001140949">
    <property type="component" value="Unassembled WGS sequence"/>
</dbReference>
<evidence type="ECO:0000313" key="5">
    <source>
        <dbReference type="EMBL" id="KAJ6804375.1"/>
    </source>
</evidence>
<dbReference type="GO" id="GO:0009893">
    <property type="term" value="P:positive regulation of metabolic process"/>
    <property type="evidence" value="ECO:0007669"/>
    <property type="project" value="UniProtKB-ARBA"/>
</dbReference>
<evidence type="ECO:0000259" key="4">
    <source>
        <dbReference type="PROSITE" id="PS50908"/>
    </source>
</evidence>
<dbReference type="FunFam" id="3.10.110.10:FF:000050">
    <property type="entry name" value="eIF-2-alpha kinase GCN2"/>
    <property type="match status" value="1"/>
</dbReference>
<accession>A0AAX6EKL3</accession>
<reference evidence="5" key="1">
    <citation type="journal article" date="2023" name="GigaByte">
        <title>Genome assembly of the bearded iris, Iris pallida Lam.</title>
        <authorList>
            <person name="Bruccoleri R.E."/>
            <person name="Oakeley E.J."/>
            <person name="Faust A.M.E."/>
            <person name="Altorfer M."/>
            <person name="Dessus-Babus S."/>
            <person name="Burckhardt D."/>
            <person name="Oertli M."/>
            <person name="Naumann U."/>
            <person name="Petersen F."/>
            <person name="Wong J."/>
        </authorList>
    </citation>
    <scope>NUCLEOTIDE SEQUENCE</scope>
    <source>
        <strain evidence="5">GSM-AAB239-AS_SAM_17_03QT</strain>
    </source>
</reference>
<dbReference type="SUPFAM" id="SSF57850">
    <property type="entry name" value="RING/U-box"/>
    <property type="match status" value="1"/>
</dbReference>
<dbReference type="GO" id="GO:0008270">
    <property type="term" value="F:zinc ion binding"/>
    <property type="evidence" value="ECO:0007669"/>
    <property type="project" value="UniProtKB-KW"/>
</dbReference>
<keyword evidence="1" id="KW-0479">Metal-binding</keyword>
<gene>
    <name evidence="5" type="ORF">M6B38_182925</name>
</gene>
<dbReference type="EMBL" id="JANAVB010035820">
    <property type="protein sequence ID" value="KAJ6804375.1"/>
    <property type="molecule type" value="Genomic_DNA"/>
</dbReference>
<evidence type="ECO:0000259" key="3">
    <source>
        <dbReference type="PROSITE" id="PS50089"/>
    </source>
</evidence>
<dbReference type="InterPro" id="IPR016135">
    <property type="entry name" value="UBQ-conjugating_enzyme/RWD"/>
</dbReference>
<comment type="caution">
    <text evidence="5">The sequence shown here is derived from an EMBL/GenBank/DDBJ whole genome shotgun (WGS) entry which is preliminary data.</text>
</comment>
<evidence type="ECO:0000313" key="6">
    <source>
        <dbReference type="Proteomes" id="UP001140949"/>
    </source>
</evidence>
<dbReference type="InterPro" id="IPR039133">
    <property type="entry name" value="RNF25"/>
</dbReference>
<dbReference type="PANTHER" id="PTHR13198">
    <property type="entry name" value="RING FINGER PROTEIN 25"/>
    <property type="match status" value="1"/>
</dbReference>
<feature type="domain" description="RWD" evidence="4">
    <location>
        <begin position="9"/>
        <end position="115"/>
    </location>
</feature>
<proteinExistence type="predicted"/>
<dbReference type="PANTHER" id="PTHR13198:SF4">
    <property type="entry name" value="E3 UBIQUITIN-PROTEIN LIGASE RNF25"/>
    <property type="match status" value="1"/>
</dbReference>
<dbReference type="GO" id="GO:0061630">
    <property type="term" value="F:ubiquitin protein ligase activity"/>
    <property type="evidence" value="ECO:0007669"/>
    <property type="project" value="InterPro"/>
</dbReference>
<sequence>MAEEEEVRMEVEAVQSVYGDDCRVIQHFPPHLSVHIKPRTADDSSQQFVEVTLGIKSSVEYPRTPPYVYILEMKGLDDNRQTHLIASINKKAQELTSCPMLVALCEEAVEILSNMNHPEGDCPLCLYSLVTQDGSGIYIPFMKLMSCYHCFHSECFLRWWKWLQEQNKPNDIQQTEDITTVSMGKGRGMHTSINQQKGNCPVCRKDFDAQDMEHVLDYMNTNSSTLIFAGKVIDEDDEKVVLQSDKESERREKFEALLKLQQENNGLIEPRKNLAILPGMFLPETISAPTTPAETIGIPTTSAETINVQCGDRNQQKDSTGSSSKAGTSRHSNSYRRRNNRSHSSKGLVNVTHNRRQQWIKKESDPSEQ</sequence>
<dbReference type="GO" id="GO:0005634">
    <property type="term" value="C:nucleus"/>
    <property type="evidence" value="ECO:0007669"/>
    <property type="project" value="TreeGrafter"/>
</dbReference>
<dbReference type="CDD" id="cd23818">
    <property type="entry name" value="RWD_RNF25"/>
    <property type="match status" value="1"/>
</dbReference>
<dbReference type="AlphaFoldDB" id="A0AAX6EKL3"/>
<keyword evidence="6" id="KW-1185">Reference proteome</keyword>
<feature type="domain" description="RING-type" evidence="3">
    <location>
        <begin position="122"/>
        <end position="204"/>
    </location>
</feature>
<feature type="compositionally biased region" description="Basic and acidic residues" evidence="2">
    <location>
        <begin position="360"/>
        <end position="369"/>
    </location>
</feature>
<feature type="compositionally biased region" description="Polar residues" evidence="2">
    <location>
        <begin position="317"/>
        <end position="327"/>
    </location>
</feature>
<reference evidence="5" key="2">
    <citation type="submission" date="2023-04" db="EMBL/GenBank/DDBJ databases">
        <authorList>
            <person name="Bruccoleri R.E."/>
            <person name="Oakeley E.J."/>
            <person name="Faust A.-M."/>
            <person name="Dessus-Babus S."/>
            <person name="Altorfer M."/>
            <person name="Burckhardt D."/>
            <person name="Oertli M."/>
            <person name="Naumann U."/>
            <person name="Petersen F."/>
            <person name="Wong J."/>
        </authorList>
    </citation>
    <scope>NUCLEOTIDE SEQUENCE</scope>
    <source>
        <strain evidence="5">GSM-AAB239-AS_SAM_17_03QT</strain>
        <tissue evidence="5">Leaf</tissue>
    </source>
</reference>
<dbReference type="SUPFAM" id="SSF54495">
    <property type="entry name" value="UBC-like"/>
    <property type="match status" value="1"/>
</dbReference>
<organism evidence="5 6">
    <name type="scientific">Iris pallida</name>
    <name type="common">Sweet iris</name>
    <dbReference type="NCBI Taxonomy" id="29817"/>
    <lineage>
        <taxon>Eukaryota</taxon>
        <taxon>Viridiplantae</taxon>
        <taxon>Streptophyta</taxon>
        <taxon>Embryophyta</taxon>
        <taxon>Tracheophyta</taxon>
        <taxon>Spermatophyta</taxon>
        <taxon>Magnoliopsida</taxon>
        <taxon>Liliopsida</taxon>
        <taxon>Asparagales</taxon>
        <taxon>Iridaceae</taxon>
        <taxon>Iridoideae</taxon>
        <taxon>Irideae</taxon>
        <taxon>Iris</taxon>
    </lineage>
</organism>
<feature type="compositionally biased region" description="Basic residues" evidence="2">
    <location>
        <begin position="333"/>
        <end position="344"/>
    </location>
</feature>
<dbReference type="PROSITE" id="PS50089">
    <property type="entry name" value="ZF_RING_2"/>
    <property type="match status" value="1"/>
</dbReference>
<dbReference type="Pfam" id="PF05773">
    <property type="entry name" value="RWD"/>
    <property type="match status" value="1"/>
</dbReference>
<dbReference type="GO" id="GO:0051246">
    <property type="term" value="P:regulation of protein metabolic process"/>
    <property type="evidence" value="ECO:0007669"/>
    <property type="project" value="UniProtKB-ARBA"/>
</dbReference>
<dbReference type="PROSITE" id="PS50908">
    <property type="entry name" value="RWD"/>
    <property type="match status" value="1"/>
</dbReference>
<dbReference type="Gene3D" id="3.10.110.10">
    <property type="entry name" value="Ubiquitin Conjugating Enzyme"/>
    <property type="match status" value="1"/>
</dbReference>
<dbReference type="InterPro" id="IPR006575">
    <property type="entry name" value="RWD_dom"/>
</dbReference>
<keyword evidence="1" id="KW-0862">Zinc</keyword>
<keyword evidence="1" id="KW-0863">Zinc-finger</keyword>
<feature type="region of interest" description="Disordered" evidence="2">
    <location>
        <begin position="310"/>
        <end position="369"/>
    </location>
</feature>